<dbReference type="PANTHER" id="PTHR31672:SF13">
    <property type="entry name" value="F-BOX PROTEIN CPR30-LIKE"/>
    <property type="match status" value="1"/>
</dbReference>
<dbReference type="Proteomes" id="UP000315295">
    <property type="component" value="Unassembled WGS sequence"/>
</dbReference>
<dbReference type="Pfam" id="PF07734">
    <property type="entry name" value="FBA_1"/>
    <property type="match status" value="1"/>
</dbReference>
<sequence length="410" mass="47240">MSQGHGSEALEDRMVEILSRLPPKSLMRFKCIRKSWCTLINSPRFVAKHLNNSVDNKLSSSTCILLHRSQTPIFPYDSWKREFFWSMINFSIDGDESNLHYDVEDLTNVPLLQWEDHHEVEIHGYCNGIVCVTVGEYFFLCNPATGEFSQLPNSRLLLPLPSGKGKFGLETTVKGLGFGYDCKAKEYKVVRIIENYDCEYSDGEETYIEHTALPHTAEVYTITANSWKEIKINISSKILSLYSYPYSCSVYLKGFCYWLSSDDEEYICSFNLGDEIFDRIELPSRRESGFKLDGIFLYNESITYYCTSYEERSRLFEIWVMDDYDGVKSSWTKHLTAGPFKGIEFPLTLRKHDELLMIASDGRATSYNSSTGNLKYLHIPVIIYRNRVIDYAKSIVPVKQVEGKVPFSPI</sequence>
<dbReference type="SUPFAM" id="SSF81383">
    <property type="entry name" value="F-box domain"/>
    <property type="match status" value="1"/>
</dbReference>
<protein>
    <recommendedName>
        <fullName evidence="1">F-box associated beta-propeller type 1 domain-containing protein</fullName>
    </recommendedName>
</protein>
<reference evidence="2 3" key="1">
    <citation type="journal article" date="2019" name="G3 (Bethesda)">
        <title>Sequencing of a Wild Apple (Malus baccata) Genome Unravels the Differences Between Cultivated and Wild Apple Species Regarding Disease Resistance and Cold Tolerance.</title>
        <authorList>
            <person name="Chen X."/>
        </authorList>
    </citation>
    <scope>NUCLEOTIDE SEQUENCE [LARGE SCALE GENOMIC DNA]</scope>
    <source>
        <strain evidence="3">cv. Shandingzi</strain>
        <tissue evidence="2">Leaves</tissue>
    </source>
</reference>
<dbReference type="InterPro" id="IPR050796">
    <property type="entry name" value="SCF_F-box_component"/>
</dbReference>
<gene>
    <name evidence="2" type="ORF">C1H46_023423</name>
</gene>
<evidence type="ECO:0000259" key="1">
    <source>
        <dbReference type="Pfam" id="PF07734"/>
    </source>
</evidence>
<accession>A0A540LWV9</accession>
<organism evidence="2 3">
    <name type="scientific">Malus baccata</name>
    <name type="common">Siberian crab apple</name>
    <name type="synonym">Pyrus baccata</name>
    <dbReference type="NCBI Taxonomy" id="106549"/>
    <lineage>
        <taxon>Eukaryota</taxon>
        <taxon>Viridiplantae</taxon>
        <taxon>Streptophyta</taxon>
        <taxon>Embryophyta</taxon>
        <taxon>Tracheophyta</taxon>
        <taxon>Spermatophyta</taxon>
        <taxon>Magnoliopsida</taxon>
        <taxon>eudicotyledons</taxon>
        <taxon>Gunneridae</taxon>
        <taxon>Pentapetalae</taxon>
        <taxon>rosids</taxon>
        <taxon>fabids</taxon>
        <taxon>Rosales</taxon>
        <taxon>Rosaceae</taxon>
        <taxon>Amygdaloideae</taxon>
        <taxon>Maleae</taxon>
        <taxon>Malus</taxon>
    </lineage>
</organism>
<dbReference type="InterPro" id="IPR017451">
    <property type="entry name" value="F-box-assoc_interact_dom"/>
</dbReference>
<dbReference type="EMBL" id="VIEB01000436">
    <property type="protein sequence ID" value="TQD90985.1"/>
    <property type="molecule type" value="Genomic_DNA"/>
</dbReference>
<dbReference type="AlphaFoldDB" id="A0A540LWV9"/>
<evidence type="ECO:0000313" key="2">
    <source>
        <dbReference type="EMBL" id="TQD90985.1"/>
    </source>
</evidence>
<comment type="caution">
    <text evidence="2">The sequence shown here is derived from an EMBL/GenBank/DDBJ whole genome shotgun (WGS) entry which is preliminary data.</text>
</comment>
<name>A0A540LWV9_MALBA</name>
<evidence type="ECO:0000313" key="3">
    <source>
        <dbReference type="Proteomes" id="UP000315295"/>
    </source>
</evidence>
<dbReference type="InterPro" id="IPR006527">
    <property type="entry name" value="F-box-assoc_dom_typ1"/>
</dbReference>
<dbReference type="InterPro" id="IPR036047">
    <property type="entry name" value="F-box-like_dom_sf"/>
</dbReference>
<feature type="domain" description="F-box associated beta-propeller type 1" evidence="1">
    <location>
        <begin position="115"/>
        <end position="336"/>
    </location>
</feature>
<dbReference type="STRING" id="106549.A0A540LWV9"/>
<dbReference type="NCBIfam" id="TIGR01640">
    <property type="entry name" value="F_box_assoc_1"/>
    <property type="match status" value="1"/>
</dbReference>
<keyword evidence="3" id="KW-1185">Reference proteome</keyword>
<proteinExistence type="predicted"/>
<dbReference type="CDD" id="cd22157">
    <property type="entry name" value="F-box_AtFBW1-like"/>
    <property type="match status" value="1"/>
</dbReference>
<dbReference type="PANTHER" id="PTHR31672">
    <property type="entry name" value="BNACNNG10540D PROTEIN"/>
    <property type="match status" value="1"/>
</dbReference>